<gene>
    <name evidence="7" type="ORF">CEUSTIGMA_g4691.t1</name>
</gene>
<dbReference type="InterPro" id="IPR027359">
    <property type="entry name" value="Volt_channel_dom_sf"/>
</dbReference>
<keyword evidence="4 5" id="KW-0472">Membrane</keyword>
<evidence type="ECO:0000256" key="1">
    <source>
        <dbReference type="ARBA" id="ARBA00004141"/>
    </source>
</evidence>
<evidence type="ECO:0000256" key="3">
    <source>
        <dbReference type="ARBA" id="ARBA00022989"/>
    </source>
</evidence>
<sequence length="356" mass="40801">MDINDSWVYEQKGDDPDMFGCSTSTKEGWWWRECPSNYNCITTAESTAVNAAGFHNAGLAFITNWQIMTLTGWTFNMFRTIDNSSPFAGIYSYLLVLVSSYFLVNLFLAVLKVKFAKAQSIFMAKQALMPHSKAKNTFQKFFSSVGSRVSAMSHRSSRNSLMNGLVGPAVPEDAAAAMATMDIYEFSEFISDLTWWQRTYLIMQFRAFGFGFWLYRSDPFNVFDLIMVSLAYLEIILYRVQGLSALRALRALRVLKMFRYLKSLRKIGEVLIASFGNFASIMVVLIIFWLLFTIMGMHIFGGIYLSIIWPNFDTFFNSLVSTFNILNLENYQNQWGSIARTLGWGPAAYYIIWILR</sequence>
<reference evidence="7 8" key="1">
    <citation type="submission" date="2017-08" db="EMBL/GenBank/DDBJ databases">
        <title>Acidophilic green algal genome provides insights into adaptation to an acidic environment.</title>
        <authorList>
            <person name="Hirooka S."/>
            <person name="Hirose Y."/>
            <person name="Kanesaki Y."/>
            <person name="Higuchi S."/>
            <person name="Fujiwara T."/>
            <person name="Onuma R."/>
            <person name="Era A."/>
            <person name="Ohbayashi R."/>
            <person name="Uzuka A."/>
            <person name="Nozaki H."/>
            <person name="Yoshikawa H."/>
            <person name="Miyagishima S.Y."/>
        </authorList>
    </citation>
    <scope>NUCLEOTIDE SEQUENCE [LARGE SCALE GENOMIC DNA]</scope>
    <source>
        <strain evidence="7 8">NIES-2499</strain>
    </source>
</reference>
<dbReference type="GO" id="GO:0001518">
    <property type="term" value="C:voltage-gated sodium channel complex"/>
    <property type="evidence" value="ECO:0007669"/>
    <property type="project" value="TreeGrafter"/>
</dbReference>
<name>A0A250X2G1_9CHLO</name>
<feature type="domain" description="Ion transport" evidence="6">
    <location>
        <begin position="200"/>
        <end position="354"/>
    </location>
</feature>
<dbReference type="Pfam" id="PF00520">
    <property type="entry name" value="Ion_trans"/>
    <property type="match status" value="2"/>
</dbReference>
<keyword evidence="2 5" id="KW-0812">Transmembrane</keyword>
<feature type="transmembrane region" description="Helical" evidence="5">
    <location>
        <begin position="303"/>
        <end position="326"/>
    </location>
</feature>
<evidence type="ECO:0000259" key="6">
    <source>
        <dbReference type="Pfam" id="PF00520"/>
    </source>
</evidence>
<feature type="transmembrane region" description="Helical" evidence="5">
    <location>
        <begin position="90"/>
        <end position="111"/>
    </location>
</feature>
<evidence type="ECO:0000256" key="5">
    <source>
        <dbReference type="SAM" id="Phobius"/>
    </source>
</evidence>
<feature type="transmembrane region" description="Helical" evidence="5">
    <location>
        <begin position="338"/>
        <end position="355"/>
    </location>
</feature>
<feature type="transmembrane region" description="Helical" evidence="5">
    <location>
        <begin position="270"/>
        <end position="291"/>
    </location>
</feature>
<dbReference type="AlphaFoldDB" id="A0A250X2G1"/>
<dbReference type="InterPro" id="IPR005821">
    <property type="entry name" value="Ion_trans_dom"/>
</dbReference>
<comment type="caution">
    <text evidence="7">The sequence shown here is derived from an EMBL/GenBank/DDBJ whole genome shotgun (WGS) entry which is preliminary data.</text>
</comment>
<dbReference type="GO" id="GO:0005248">
    <property type="term" value="F:voltage-gated sodium channel activity"/>
    <property type="evidence" value="ECO:0007669"/>
    <property type="project" value="TreeGrafter"/>
</dbReference>
<proteinExistence type="predicted"/>
<dbReference type="Gene3D" id="1.10.287.70">
    <property type="match status" value="2"/>
</dbReference>
<dbReference type="PANTHER" id="PTHR10037">
    <property type="entry name" value="VOLTAGE-GATED CATION CHANNEL CALCIUM AND SODIUM"/>
    <property type="match status" value="1"/>
</dbReference>
<dbReference type="PANTHER" id="PTHR10037:SF62">
    <property type="entry name" value="SODIUM CHANNEL PROTEIN 60E"/>
    <property type="match status" value="1"/>
</dbReference>
<comment type="subcellular location">
    <subcellularLocation>
        <location evidence="1">Membrane</location>
        <topology evidence="1">Multi-pass membrane protein</topology>
    </subcellularLocation>
</comment>
<keyword evidence="3 5" id="KW-1133">Transmembrane helix</keyword>
<keyword evidence="8" id="KW-1185">Reference proteome</keyword>
<evidence type="ECO:0000256" key="4">
    <source>
        <dbReference type="ARBA" id="ARBA00023136"/>
    </source>
</evidence>
<organism evidence="7 8">
    <name type="scientific">Chlamydomonas eustigma</name>
    <dbReference type="NCBI Taxonomy" id="1157962"/>
    <lineage>
        <taxon>Eukaryota</taxon>
        <taxon>Viridiplantae</taxon>
        <taxon>Chlorophyta</taxon>
        <taxon>core chlorophytes</taxon>
        <taxon>Chlorophyceae</taxon>
        <taxon>CS clade</taxon>
        <taxon>Chlamydomonadales</taxon>
        <taxon>Chlamydomonadaceae</taxon>
        <taxon>Chlamydomonas</taxon>
    </lineage>
</organism>
<dbReference type="Proteomes" id="UP000232323">
    <property type="component" value="Unassembled WGS sequence"/>
</dbReference>
<accession>A0A250X2G1</accession>
<dbReference type="Gene3D" id="1.20.120.350">
    <property type="entry name" value="Voltage-gated potassium channels. Chain C"/>
    <property type="match status" value="1"/>
</dbReference>
<dbReference type="EMBL" id="BEGY01000023">
    <property type="protein sequence ID" value="GAX77245.1"/>
    <property type="molecule type" value="Genomic_DNA"/>
</dbReference>
<feature type="domain" description="Ion transport" evidence="6">
    <location>
        <begin position="46"/>
        <end position="119"/>
    </location>
</feature>
<evidence type="ECO:0000313" key="8">
    <source>
        <dbReference type="Proteomes" id="UP000232323"/>
    </source>
</evidence>
<evidence type="ECO:0000313" key="7">
    <source>
        <dbReference type="EMBL" id="GAX77245.1"/>
    </source>
</evidence>
<dbReference type="STRING" id="1157962.A0A250X2G1"/>
<evidence type="ECO:0000256" key="2">
    <source>
        <dbReference type="ARBA" id="ARBA00022692"/>
    </source>
</evidence>
<protein>
    <recommendedName>
        <fullName evidence="6">Ion transport domain-containing protein</fullName>
    </recommendedName>
</protein>
<dbReference type="OrthoDB" id="431720at2759"/>
<feature type="transmembrane region" description="Helical" evidence="5">
    <location>
        <begin position="227"/>
        <end position="249"/>
    </location>
</feature>
<dbReference type="SUPFAM" id="SSF81324">
    <property type="entry name" value="Voltage-gated potassium channels"/>
    <property type="match status" value="1"/>
</dbReference>
<dbReference type="InterPro" id="IPR043203">
    <property type="entry name" value="VGCC_Ca_Na"/>
</dbReference>